<dbReference type="Gene3D" id="2.40.50.140">
    <property type="entry name" value="Nucleic acid-binding proteins"/>
    <property type="match status" value="1"/>
</dbReference>
<keyword evidence="5 8" id="KW-0689">Ribosomal protein</keyword>
<name>E2EA08_PROLC</name>
<dbReference type="GO" id="GO:0032543">
    <property type="term" value="P:mitochondrial translation"/>
    <property type="evidence" value="ECO:0007669"/>
    <property type="project" value="TreeGrafter"/>
</dbReference>
<dbReference type="InterPro" id="IPR002171">
    <property type="entry name" value="Ribosomal_uL2"/>
</dbReference>
<dbReference type="InterPro" id="IPR008991">
    <property type="entry name" value="Translation_prot_SH3-like_sf"/>
</dbReference>
<accession>E2EA08</accession>
<reference evidence="8" key="1">
    <citation type="journal article" date="2010" name="Genome Biol. Evol.">
        <title>A linear molecule with two large inverted repeats: the mitochondrial genome of the stramenopile Proteromonas lacertae.</title>
        <authorList>
            <person name="Perez-Brocal V."/>
            <person name="Shahar-Golan R."/>
            <person name="Clark C.G."/>
        </authorList>
    </citation>
    <scope>NUCLEOTIDE SEQUENCE</scope>
</reference>
<dbReference type="PIRSF" id="PIRSF002158">
    <property type="entry name" value="Ribosomal_L2"/>
    <property type="match status" value="1"/>
</dbReference>
<evidence type="ECO:0000256" key="2">
    <source>
        <dbReference type="ARBA" id="ARBA00005636"/>
    </source>
</evidence>
<keyword evidence="8" id="KW-0496">Mitochondrion</keyword>
<evidence type="ECO:0000256" key="1">
    <source>
        <dbReference type="ARBA" id="ARBA00004229"/>
    </source>
</evidence>
<dbReference type="Gene3D" id="4.10.950.10">
    <property type="entry name" value="Ribosomal protein L2, domain 3"/>
    <property type="match status" value="1"/>
</dbReference>
<dbReference type="SMART" id="SM01382">
    <property type="entry name" value="Ribosomal_L2_C"/>
    <property type="match status" value="1"/>
</dbReference>
<geneLocation type="mitochondrion" evidence="8"/>
<feature type="domain" description="Large ribosomal subunit protein uL2 C-terminal" evidence="7">
    <location>
        <begin position="131"/>
        <end position="261"/>
    </location>
</feature>
<sequence length="277" mass="31518">MLTLKNNMQVFTCISKIKQGIKRRNGKNNQGRTTVWHRGNGNKIRLIQTNFNLNKTIKNYKYIKSDILHIFTNIQNKSAKIAYIKCFYKNQYNIITKYTSVISQKDLNINSSFYNYINKDINNWQINYNQIKIGNILCLKNIPVGTLINNIELHQNKGSQLIRAAGTYSQIIKKNELTKNVYIKLRSGKIQKMSCLNTAIIGINSNSEHKIIKKSKAGDNRNLGIRPHVRGVAMNVIDHPHGSSGGKTSGGRCSVTPWGKLTKGKKTNLKKKKNEII</sequence>
<evidence type="ECO:0000256" key="4">
    <source>
        <dbReference type="ARBA" id="ARBA00022640"/>
    </source>
</evidence>
<evidence type="ECO:0000256" key="6">
    <source>
        <dbReference type="ARBA" id="ARBA00023274"/>
    </source>
</evidence>
<evidence type="ECO:0000259" key="7">
    <source>
        <dbReference type="SMART" id="SM01382"/>
    </source>
</evidence>
<dbReference type="SUPFAM" id="SSF50104">
    <property type="entry name" value="Translation proteins SH3-like domain"/>
    <property type="match status" value="1"/>
</dbReference>
<dbReference type="PANTHER" id="PTHR13691">
    <property type="entry name" value="RIBOSOMAL PROTEIN L2"/>
    <property type="match status" value="1"/>
</dbReference>
<keyword evidence="6" id="KW-0687">Ribonucleoprotein</keyword>
<keyword evidence="3" id="KW-0150">Chloroplast</keyword>
<comment type="subcellular location">
    <subcellularLocation>
        <location evidence="1">Plastid</location>
        <location evidence="1">Chloroplast</location>
    </subcellularLocation>
</comment>
<dbReference type="SUPFAM" id="SSF50249">
    <property type="entry name" value="Nucleic acid-binding proteins"/>
    <property type="match status" value="1"/>
</dbReference>
<dbReference type="Pfam" id="PF03947">
    <property type="entry name" value="Ribosomal_L2_C"/>
    <property type="match status" value="1"/>
</dbReference>
<gene>
    <name evidence="8" type="primary">rpl2</name>
    <name evidence="8" type="ORF">PROLAC_048</name>
</gene>
<keyword evidence="4" id="KW-0934">Plastid</keyword>
<dbReference type="InterPro" id="IPR022669">
    <property type="entry name" value="Ribosomal_uL2_C"/>
</dbReference>
<dbReference type="InterPro" id="IPR014726">
    <property type="entry name" value="Ribosomal_uL2_dom3"/>
</dbReference>
<dbReference type="GO" id="GO:0016740">
    <property type="term" value="F:transferase activity"/>
    <property type="evidence" value="ECO:0007669"/>
    <property type="project" value="InterPro"/>
</dbReference>
<dbReference type="GO" id="GO:0003723">
    <property type="term" value="F:RNA binding"/>
    <property type="evidence" value="ECO:0007669"/>
    <property type="project" value="InterPro"/>
</dbReference>
<dbReference type="GeneID" id="9480823"/>
<dbReference type="InterPro" id="IPR005880">
    <property type="entry name" value="Ribosomal_uL2_bac/org-type"/>
</dbReference>
<dbReference type="FunFam" id="4.10.950.10:FF:000001">
    <property type="entry name" value="50S ribosomal protein L2"/>
    <property type="match status" value="1"/>
</dbReference>
<dbReference type="GO" id="GO:0003735">
    <property type="term" value="F:structural constituent of ribosome"/>
    <property type="evidence" value="ECO:0007669"/>
    <property type="project" value="InterPro"/>
</dbReference>
<dbReference type="GO" id="GO:0009507">
    <property type="term" value="C:chloroplast"/>
    <property type="evidence" value="ECO:0007669"/>
    <property type="project" value="UniProtKB-SubCell"/>
</dbReference>
<dbReference type="InterPro" id="IPR014722">
    <property type="entry name" value="Rib_uL2_dom2"/>
</dbReference>
<dbReference type="Gene3D" id="2.30.30.30">
    <property type="match status" value="1"/>
</dbReference>
<dbReference type="AlphaFoldDB" id="E2EA08"/>
<protein>
    <submittedName>
        <fullName evidence="8">Ribosomal protein L2</fullName>
    </submittedName>
</protein>
<organism evidence="8">
    <name type="scientific">Proteromonas lacertae</name>
    <name type="common">Stramenopile</name>
    <name type="synonym">Monocercomonoides lacertae</name>
    <dbReference type="NCBI Taxonomy" id="42746"/>
    <lineage>
        <taxon>Eukaryota</taxon>
        <taxon>Sar</taxon>
        <taxon>Stramenopiles</taxon>
        <taxon>Bigyra</taxon>
        <taxon>Opalozoa</taxon>
        <taxon>Opalinata</taxon>
        <taxon>Proteromonadidae</taxon>
        <taxon>Proteromonas</taxon>
    </lineage>
</organism>
<comment type="similarity">
    <text evidence="2">Belongs to the universal ribosomal protein uL2 family.</text>
</comment>
<dbReference type="NCBIfam" id="TIGR01171">
    <property type="entry name" value="rplB_bact"/>
    <property type="match status" value="1"/>
</dbReference>
<proteinExistence type="inferred from homology"/>
<evidence type="ECO:0000313" key="8">
    <source>
        <dbReference type="EMBL" id="ADD46363.1"/>
    </source>
</evidence>
<dbReference type="RefSeq" id="YP_003795225.1">
    <property type="nucleotide sequence ID" value="NC_014338.1"/>
</dbReference>
<evidence type="ECO:0000256" key="5">
    <source>
        <dbReference type="ARBA" id="ARBA00022980"/>
    </source>
</evidence>
<dbReference type="PANTHER" id="PTHR13691:SF5">
    <property type="entry name" value="LARGE RIBOSOMAL SUBUNIT PROTEIN UL2M"/>
    <property type="match status" value="1"/>
</dbReference>
<dbReference type="InterPro" id="IPR012340">
    <property type="entry name" value="NA-bd_OB-fold"/>
</dbReference>
<dbReference type="GO" id="GO:0005762">
    <property type="term" value="C:mitochondrial large ribosomal subunit"/>
    <property type="evidence" value="ECO:0007669"/>
    <property type="project" value="TreeGrafter"/>
</dbReference>
<evidence type="ECO:0000256" key="3">
    <source>
        <dbReference type="ARBA" id="ARBA00022528"/>
    </source>
</evidence>
<dbReference type="EMBL" id="GU563431">
    <property type="protein sequence ID" value="ADD46363.1"/>
    <property type="molecule type" value="Genomic_DNA"/>
</dbReference>